<feature type="transmembrane region" description="Helical" evidence="8">
    <location>
        <begin position="292"/>
        <end position="312"/>
    </location>
</feature>
<evidence type="ECO:0000313" key="10">
    <source>
        <dbReference type="EMBL" id="CAH1099972.1"/>
    </source>
</evidence>
<evidence type="ECO:0000256" key="2">
    <source>
        <dbReference type="ARBA" id="ARBA00022475"/>
    </source>
</evidence>
<evidence type="ECO:0000256" key="1">
    <source>
        <dbReference type="ARBA" id="ARBA00004651"/>
    </source>
</evidence>
<dbReference type="OrthoDB" id="6133115at2759"/>
<keyword evidence="2" id="KW-1003">Cell membrane</keyword>
<dbReference type="InterPro" id="IPR036259">
    <property type="entry name" value="MFS_trans_sf"/>
</dbReference>
<keyword evidence="11" id="KW-1185">Reference proteome</keyword>
<gene>
    <name evidence="10" type="ORF">PSYICH_LOCUS1309</name>
</gene>
<feature type="transmembrane region" description="Helical" evidence="8">
    <location>
        <begin position="319"/>
        <end position="341"/>
    </location>
</feature>
<dbReference type="PROSITE" id="PS50850">
    <property type="entry name" value="MFS"/>
    <property type="match status" value="1"/>
</dbReference>
<dbReference type="Gene3D" id="1.20.1250.20">
    <property type="entry name" value="MFS general substrate transporter like domains"/>
    <property type="match status" value="1"/>
</dbReference>
<feature type="transmembrane region" description="Helical" evidence="8">
    <location>
        <begin position="147"/>
        <end position="168"/>
    </location>
</feature>
<feature type="transmembrane region" description="Helical" evidence="8">
    <location>
        <begin position="15"/>
        <end position="37"/>
    </location>
</feature>
<accession>A0A9P0CAF8</accession>
<dbReference type="Pfam" id="PF00083">
    <property type="entry name" value="Sugar_tr"/>
    <property type="match status" value="1"/>
</dbReference>
<feature type="domain" description="Major facilitator superfamily (MFS) profile" evidence="9">
    <location>
        <begin position="20"/>
        <end position="445"/>
    </location>
</feature>
<comment type="subcellular location">
    <subcellularLocation>
        <location evidence="1">Cell membrane</location>
        <topology evidence="1">Multi-pass membrane protein</topology>
    </subcellularLocation>
</comment>
<dbReference type="EMBL" id="OV651813">
    <property type="protein sequence ID" value="CAH1099972.1"/>
    <property type="molecule type" value="Genomic_DNA"/>
</dbReference>
<comment type="similarity">
    <text evidence="7">Belongs to the major facilitator superfamily. Sugar transporter (TC 2.A.1.1) family. Trehalose transporter subfamily.</text>
</comment>
<protein>
    <recommendedName>
        <fullName evidence="9">Major facilitator superfamily (MFS) profile domain-containing protein</fullName>
    </recommendedName>
</protein>
<sequence length="472" mass="51962">MKINSGVNKNIGNAFYQYFASFTATLSLVISGMHYGWPSPSLPILLDEFSIIPITEDTGYWLANMPMFGALVGCLSASVLVDHLGRRKTIIACAFPYIASWMMIYFATNVELILTARFIAGISDGLAFSAVPIYIGEITEPRIRGFLGSAVSVAWILGMLLIDIIGSYCSLKEAALISCIFPVVLIITTLLVPESPYFLLMKGKTKEATKNLRTLRGCYAIEAELDTIQSAIKEDMARKTNPTAMFLVSSNRKALFVVLILRGAQEFSGDSAITFYTQNIISEAGSSLTADVASIIFFTLELIVTAVASIMVDRIGRRPLLIFSVSGACVSLLTQGIYYYIKICTNIDVTEFSLIPLIALFIFVICFSSGLKIIPMLMLGELFPQDVKAAAVCFVDYYNVALVTCSSKFFQVTRDTFGMHVPFLFFGFFCGIALVPITIYVPETKGKTLQEIQDYFTGRKTVKEDYNGKSSM</sequence>
<dbReference type="AlphaFoldDB" id="A0A9P0CAF8"/>
<dbReference type="InterPro" id="IPR005828">
    <property type="entry name" value="MFS_sugar_transport-like"/>
</dbReference>
<feature type="transmembrane region" description="Helical" evidence="8">
    <location>
        <begin position="174"/>
        <end position="192"/>
    </location>
</feature>
<keyword evidence="5 8" id="KW-0472">Membrane</keyword>
<dbReference type="InterPro" id="IPR050549">
    <property type="entry name" value="MFS_Trehalose_Transporter"/>
</dbReference>
<feature type="transmembrane region" description="Helical" evidence="8">
    <location>
        <begin position="90"/>
        <end position="108"/>
    </location>
</feature>
<keyword evidence="4 8" id="KW-1133">Transmembrane helix</keyword>
<evidence type="ECO:0000256" key="8">
    <source>
        <dbReference type="SAM" id="Phobius"/>
    </source>
</evidence>
<dbReference type="InterPro" id="IPR005829">
    <property type="entry name" value="Sugar_transporter_CS"/>
</dbReference>
<dbReference type="GO" id="GO:0005886">
    <property type="term" value="C:plasma membrane"/>
    <property type="evidence" value="ECO:0007669"/>
    <property type="project" value="UniProtKB-SubCell"/>
</dbReference>
<evidence type="ECO:0000313" key="11">
    <source>
        <dbReference type="Proteomes" id="UP001153636"/>
    </source>
</evidence>
<dbReference type="PANTHER" id="PTHR48021:SF46">
    <property type="entry name" value="MAJOR FACILITATOR SUPERFAMILY (MFS) PROFILE DOMAIN-CONTAINING PROTEIN"/>
    <property type="match status" value="1"/>
</dbReference>
<feature type="transmembrane region" description="Helical" evidence="8">
    <location>
        <begin position="114"/>
        <end position="135"/>
    </location>
</feature>
<evidence type="ECO:0000256" key="4">
    <source>
        <dbReference type="ARBA" id="ARBA00022989"/>
    </source>
</evidence>
<keyword evidence="3 8" id="KW-0812">Transmembrane</keyword>
<evidence type="ECO:0000259" key="9">
    <source>
        <dbReference type="PROSITE" id="PS50850"/>
    </source>
</evidence>
<name>A0A9P0CAF8_9CUCU</name>
<dbReference type="PRINTS" id="PR00171">
    <property type="entry name" value="SUGRTRNSPORT"/>
</dbReference>
<dbReference type="FunFam" id="1.20.1250.20:FF:000055">
    <property type="entry name" value="Facilitated trehalose transporter Tret1-2 homolog"/>
    <property type="match status" value="1"/>
</dbReference>
<keyword evidence="6" id="KW-0325">Glycoprotein</keyword>
<feature type="transmembrane region" description="Helical" evidence="8">
    <location>
        <begin position="422"/>
        <end position="441"/>
    </location>
</feature>
<dbReference type="InterPro" id="IPR020846">
    <property type="entry name" value="MFS_dom"/>
</dbReference>
<feature type="transmembrane region" description="Helical" evidence="8">
    <location>
        <begin position="353"/>
        <end position="377"/>
    </location>
</feature>
<evidence type="ECO:0000256" key="5">
    <source>
        <dbReference type="ARBA" id="ARBA00023136"/>
    </source>
</evidence>
<dbReference type="SUPFAM" id="SSF103473">
    <property type="entry name" value="MFS general substrate transporter"/>
    <property type="match status" value="1"/>
</dbReference>
<evidence type="ECO:0000256" key="7">
    <source>
        <dbReference type="ARBA" id="ARBA00024348"/>
    </source>
</evidence>
<dbReference type="Proteomes" id="UP001153636">
    <property type="component" value="Chromosome 1"/>
</dbReference>
<dbReference type="PROSITE" id="PS00216">
    <property type="entry name" value="SUGAR_TRANSPORT_1"/>
    <property type="match status" value="2"/>
</dbReference>
<proteinExistence type="inferred from homology"/>
<evidence type="ECO:0000256" key="6">
    <source>
        <dbReference type="ARBA" id="ARBA00023180"/>
    </source>
</evidence>
<dbReference type="PANTHER" id="PTHR48021">
    <property type="match status" value="1"/>
</dbReference>
<reference evidence="10" key="1">
    <citation type="submission" date="2022-01" db="EMBL/GenBank/DDBJ databases">
        <authorList>
            <person name="King R."/>
        </authorList>
    </citation>
    <scope>NUCLEOTIDE SEQUENCE</scope>
</reference>
<feature type="transmembrane region" description="Helical" evidence="8">
    <location>
        <begin position="60"/>
        <end position="81"/>
    </location>
</feature>
<dbReference type="PROSITE" id="PS00217">
    <property type="entry name" value="SUGAR_TRANSPORT_2"/>
    <property type="match status" value="1"/>
</dbReference>
<dbReference type="InterPro" id="IPR003663">
    <property type="entry name" value="Sugar/inositol_transpt"/>
</dbReference>
<organism evidence="10 11">
    <name type="scientific">Psylliodes chrysocephalus</name>
    <dbReference type="NCBI Taxonomy" id="3402493"/>
    <lineage>
        <taxon>Eukaryota</taxon>
        <taxon>Metazoa</taxon>
        <taxon>Ecdysozoa</taxon>
        <taxon>Arthropoda</taxon>
        <taxon>Hexapoda</taxon>
        <taxon>Insecta</taxon>
        <taxon>Pterygota</taxon>
        <taxon>Neoptera</taxon>
        <taxon>Endopterygota</taxon>
        <taxon>Coleoptera</taxon>
        <taxon>Polyphaga</taxon>
        <taxon>Cucujiformia</taxon>
        <taxon>Chrysomeloidea</taxon>
        <taxon>Chrysomelidae</taxon>
        <taxon>Galerucinae</taxon>
        <taxon>Alticini</taxon>
        <taxon>Psylliodes</taxon>
    </lineage>
</organism>
<dbReference type="GO" id="GO:0022857">
    <property type="term" value="F:transmembrane transporter activity"/>
    <property type="evidence" value="ECO:0007669"/>
    <property type="project" value="InterPro"/>
</dbReference>
<evidence type="ECO:0000256" key="3">
    <source>
        <dbReference type="ARBA" id="ARBA00022692"/>
    </source>
</evidence>